<organism evidence="1 2">
    <name type="scientific">Parnassius apollo</name>
    <name type="common">Apollo butterfly</name>
    <name type="synonym">Papilio apollo</name>
    <dbReference type="NCBI Taxonomy" id="110799"/>
    <lineage>
        <taxon>Eukaryota</taxon>
        <taxon>Metazoa</taxon>
        <taxon>Ecdysozoa</taxon>
        <taxon>Arthropoda</taxon>
        <taxon>Hexapoda</taxon>
        <taxon>Insecta</taxon>
        <taxon>Pterygota</taxon>
        <taxon>Neoptera</taxon>
        <taxon>Endopterygota</taxon>
        <taxon>Lepidoptera</taxon>
        <taxon>Glossata</taxon>
        <taxon>Ditrysia</taxon>
        <taxon>Papilionoidea</taxon>
        <taxon>Papilionidae</taxon>
        <taxon>Parnassiinae</taxon>
        <taxon>Parnassini</taxon>
        <taxon>Parnassius</taxon>
        <taxon>Parnassius</taxon>
    </lineage>
</organism>
<dbReference type="Proteomes" id="UP000691718">
    <property type="component" value="Unassembled WGS sequence"/>
</dbReference>
<dbReference type="EMBL" id="CAJQZP010001359">
    <property type="protein sequence ID" value="CAG5041433.1"/>
    <property type="molecule type" value="Genomic_DNA"/>
</dbReference>
<dbReference type="AlphaFoldDB" id="A0A8S3XU68"/>
<evidence type="ECO:0000313" key="1">
    <source>
        <dbReference type="EMBL" id="CAG5041433.1"/>
    </source>
</evidence>
<reference evidence="1" key="1">
    <citation type="submission" date="2021-04" db="EMBL/GenBank/DDBJ databases">
        <authorList>
            <person name="Tunstrom K."/>
        </authorList>
    </citation>
    <scope>NUCLEOTIDE SEQUENCE</scope>
</reference>
<proteinExistence type="predicted"/>
<keyword evidence="2" id="KW-1185">Reference proteome</keyword>
<sequence>MPTKLCYFGCKLDVPMHRFPKPGYYNEARFNMWLLIVLINTELWTVKTPKLQVLLKLNIKIKELKACHIHDNILEMVSTGSSMMNIHTEISDATEAGSKKKDFYIEKIKNFKTYQQLKTRLLKLQNKCKEVKKSYRVAKMSCSHSEFFSKK</sequence>
<evidence type="ECO:0000313" key="2">
    <source>
        <dbReference type="Proteomes" id="UP000691718"/>
    </source>
</evidence>
<name>A0A8S3XU68_PARAO</name>
<comment type="caution">
    <text evidence="1">The sequence shown here is derived from an EMBL/GenBank/DDBJ whole genome shotgun (WGS) entry which is preliminary data.</text>
</comment>
<accession>A0A8S3XU68</accession>
<gene>
    <name evidence="1" type="ORF">PAPOLLO_LOCUS22158</name>
</gene>
<protein>
    <submittedName>
        <fullName evidence="1">(apollo) hypothetical protein</fullName>
    </submittedName>
</protein>